<evidence type="ECO:0000256" key="5">
    <source>
        <dbReference type="SAM" id="SignalP"/>
    </source>
</evidence>
<evidence type="ECO:0000259" key="6">
    <source>
        <dbReference type="PROSITE" id="PS50983"/>
    </source>
</evidence>
<evidence type="ECO:0000313" key="7">
    <source>
        <dbReference type="EMBL" id="RNE63603.1"/>
    </source>
</evidence>
<dbReference type="CDD" id="cd01146">
    <property type="entry name" value="FhuD"/>
    <property type="match status" value="1"/>
</dbReference>
<feature type="domain" description="Fe/B12 periplasmic-binding" evidence="6">
    <location>
        <begin position="66"/>
        <end position="342"/>
    </location>
</feature>
<evidence type="ECO:0000256" key="4">
    <source>
        <dbReference type="ARBA" id="ARBA00022729"/>
    </source>
</evidence>
<dbReference type="AlphaFoldDB" id="A0A3M8LDI4"/>
<dbReference type="InterPro" id="IPR051313">
    <property type="entry name" value="Bact_iron-sidero_bind"/>
</dbReference>
<reference evidence="7 8" key="1">
    <citation type="submission" date="2018-11" db="EMBL/GenBank/DDBJ databases">
        <title>Cryobacterium sp. nov., isolated from rhizosphere soil of lettuce.</title>
        <authorList>
            <person name="Wang Y."/>
        </authorList>
    </citation>
    <scope>NUCLEOTIDE SEQUENCE [LARGE SCALE GENOMIC DNA]</scope>
    <source>
        <strain evidence="7 8">NEAU-85</strain>
    </source>
</reference>
<dbReference type="Gene3D" id="3.40.50.1980">
    <property type="entry name" value="Nitrogenase molybdenum iron protein domain"/>
    <property type="match status" value="2"/>
</dbReference>
<dbReference type="OrthoDB" id="1846031at2"/>
<proteinExistence type="inferred from homology"/>
<comment type="subcellular location">
    <subcellularLocation>
        <location evidence="1">Cell envelope</location>
    </subcellularLocation>
</comment>
<dbReference type="PANTHER" id="PTHR30532">
    <property type="entry name" value="IRON III DICITRATE-BINDING PERIPLASMIC PROTEIN"/>
    <property type="match status" value="1"/>
</dbReference>
<comment type="similarity">
    <text evidence="2">Belongs to the bacterial solute-binding protein 8 family.</text>
</comment>
<evidence type="ECO:0000313" key="8">
    <source>
        <dbReference type="Proteomes" id="UP000279859"/>
    </source>
</evidence>
<dbReference type="PROSITE" id="PS50983">
    <property type="entry name" value="FE_B12_PBP"/>
    <property type="match status" value="1"/>
</dbReference>
<feature type="signal peptide" evidence="5">
    <location>
        <begin position="1"/>
        <end position="23"/>
    </location>
</feature>
<dbReference type="SUPFAM" id="SSF53807">
    <property type="entry name" value="Helical backbone' metal receptor"/>
    <property type="match status" value="1"/>
</dbReference>
<dbReference type="InterPro" id="IPR002491">
    <property type="entry name" value="ABC_transptr_periplasmic_BD"/>
</dbReference>
<dbReference type="Proteomes" id="UP000279859">
    <property type="component" value="Unassembled WGS sequence"/>
</dbReference>
<gene>
    <name evidence="7" type="ORF">EEJ31_06430</name>
</gene>
<evidence type="ECO:0000256" key="3">
    <source>
        <dbReference type="ARBA" id="ARBA00022448"/>
    </source>
</evidence>
<dbReference type="PROSITE" id="PS51257">
    <property type="entry name" value="PROKAR_LIPOPROTEIN"/>
    <property type="match status" value="1"/>
</dbReference>
<keyword evidence="4 5" id="KW-0732">Signal</keyword>
<dbReference type="RefSeq" id="WP_123045480.1">
    <property type="nucleotide sequence ID" value="NZ_RDSR01000008.1"/>
</dbReference>
<dbReference type="EMBL" id="RDSR01000008">
    <property type="protein sequence ID" value="RNE63603.1"/>
    <property type="molecule type" value="Genomic_DNA"/>
</dbReference>
<comment type="caution">
    <text evidence="7">The sequence shown here is derived from an EMBL/GenBank/DDBJ whole genome shotgun (WGS) entry which is preliminary data.</text>
</comment>
<sequence length="347" mass="36189">MRTNRVRAVAALAAATVTALLLAGCSGTGGAEPAAPADTSASDNGAFPVTIESALGDAVIPSAPKKIVTIGWGSADTAIALGTTPVGMEAATWGGDKDQYFPWTRDAIEKAGDPLPTTFNVYPEIDVESVLALAPDLILAPQSGITADQYATLSKIAPTVAYPGEPWRTSWDDQITIIGKALGKSDKAADLIDGINNELGDAKAAHPEFTGTSFAYVYAAEPGTLSLYQAGDPRVDLISGLGLTMDEAVAAVPITKGTFSSTVGLERADVLNDVDVVFTWFNDAANQKTIEAQPLFAQIPAVKRGSYVPSVDNQLGMASSMITPYSVPWALDRYIPQIEDAVAKVAK</sequence>
<dbReference type="GO" id="GO:0030288">
    <property type="term" value="C:outer membrane-bounded periplasmic space"/>
    <property type="evidence" value="ECO:0007669"/>
    <property type="project" value="TreeGrafter"/>
</dbReference>
<keyword evidence="3" id="KW-0813">Transport</keyword>
<evidence type="ECO:0000256" key="2">
    <source>
        <dbReference type="ARBA" id="ARBA00008814"/>
    </source>
</evidence>
<keyword evidence="8" id="KW-1185">Reference proteome</keyword>
<evidence type="ECO:0000256" key="1">
    <source>
        <dbReference type="ARBA" id="ARBA00004196"/>
    </source>
</evidence>
<feature type="chain" id="PRO_5038354814" evidence="5">
    <location>
        <begin position="24"/>
        <end position="347"/>
    </location>
</feature>
<name>A0A3M8LDI4_9MICO</name>
<dbReference type="PANTHER" id="PTHR30532:SF28">
    <property type="entry name" value="PETROBACTIN-BINDING PROTEIN YCLQ"/>
    <property type="match status" value="1"/>
</dbReference>
<protein>
    <submittedName>
        <fullName evidence="7">Iron-siderophore ABC transporter substrate-binding protein</fullName>
    </submittedName>
</protein>
<dbReference type="Pfam" id="PF01497">
    <property type="entry name" value="Peripla_BP_2"/>
    <property type="match status" value="1"/>
</dbReference>
<accession>A0A3M8LDI4</accession>
<dbReference type="GO" id="GO:1901678">
    <property type="term" value="P:iron coordination entity transport"/>
    <property type="evidence" value="ECO:0007669"/>
    <property type="project" value="UniProtKB-ARBA"/>
</dbReference>
<organism evidence="7 8">
    <name type="scientific">Cryobacterium tepidiphilum</name>
    <dbReference type="NCBI Taxonomy" id="2486026"/>
    <lineage>
        <taxon>Bacteria</taxon>
        <taxon>Bacillati</taxon>
        <taxon>Actinomycetota</taxon>
        <taxon>Actinomycetes</taxon>
        <taxon>Micrococcales</taxon>
        <taxon>Microbacteriaceae</taxon>
        <taxon>Cryobacterium</taxon>
    </lineage>
</organism>